<feature type="region of interest" description="Disordered" evidence="1">
    <location>
        <begin position="367"/>
        <end position="386"/>
    </location>
</feature>
<dbReference type="EMBL" id="ANPB02000003">
    <property type="protein sequence ID" value="KAF4486447.1"/>
    <property type="molecule type" value="Genomic_DNA"/>
</dbReference>
<dbReference type="Proteomes" id="UP000011096">
    <property type="component" value="Unassembled WGS sequence"/>
</dbReference>
<gene>
    <name evidence="2" type="ORF">CGGC5_v005910</name>
</gene>
<evidence type="ECO:0000313" key="2">
    <source>
        <dbReference type="EMBL" id="KAF4486447.1"/>
    </source>
</evidence>
<dbReference type="AlphaFoldDB" id="A0A7J6J8W2"/>
<dbReference type="InParanoid" id="A0A7J6J8W2"/>
<accession>A0A7J6J8W2</accession>
<name>A0A7J6J8W2_COLFN</name>
<dbReference type="GeneID" id="43611521"/>
<protein>
    <submittedName>
        <fullName evidence="2">Uncharacterized protein</fullName>
    </submittedName>
</protein>
<proteinExistence type="predicted"/>
<reference evidence="2 3" key="1">
    <citation type="submission" date="2012-08" db="EMBL/GenBank/DDBJ databases">
        <authorList>
            <person name="Gan P.H.P."/>
            <person name="Ikeda K."/>
            <person name="Irieda H."/>
            <person name="Narusaka M."/>
            <person name="O'Connell R.J."/>
            <person name="Narusaka Y."/>
            <person name="Takano Y."/>
            <person name="Kubo Y."/>
            <person name="Shirasu K."/>
        </authorList>
    </citation>
    <scope>NUCLEOTIDE SEQUENCE [LARGE SCALE GENOMIC DNA]</scope>
    <source>
        <strain evidence="2 3">Nara gc5</strain>
    </source>
</reference>
<evidence type="ECO:0000313" key="3">
    <source>
        <dbReference type="Proteomes" id="UP000011096"/>
    </source>
</evidence>
<evidence type="ECO:0000256" key="1">
    <source>
        <dbReference type="SAM" id="MobiDB-lite"/>
    </source>
</evidence>
<keyword evidence="3" id="KW-1185">Reference proteome</keyword>
<sequence>MKPVNATSGDLEAVLLPGCMGGHALPVQISQRTFRSASPAAMTINRTKRRPLSLGARTASQVRRLSHYANLRSKKVPVRPTIAGSDAVKPARDLRAENTRNVINSGLGKSPLPPTNDQSRSSMLTIPKKQSIAPIATLYDKLGFNRNGKGAEFKKSVESILKKRGAEYTVEACSLAKWGGDQSELRKIAQEILSEYGERFWPAAARESSQLCNEGLILLLTQLFSRIFHDAENDKEKGDKFARRTTRDFGKTVTNATSRIISAFAIPQVIELNSNITDIYTKLGFSDKYERTPFRELIKSFMNTQIPAPSTWTNWKESQDDLTDLTKEFLAQYRDRCWPGGVQGGSKLTQEDLMMLLPRLFLKFNQLPQSGQNNRPKESGRKASHDVCQTATVPIPEVPSLVADDNHPGEGMPPHLIPDVAIEALPTGMEAQRGALSQAAAIEYPQGDLNNA</sequence>
<feature type="compositionally biased region" description="Basic and acidic residues" evidence="1">
    <location>
        <begin position="375"/>
        <end position="385"/>
    </location>
</feature>
<reference evidence="2 3" key="2">
    <citation type="submission" date="2020-04" db="EMBL/GenBank/DDBJ databases">
        <title>Genome sequencing and assembly of multiple isolates from the Colletotrichum gloeosporioides species complex.</title>
        <authorList>
            <person name="Gan P."/>
            <person name="Shirasu K."/>
        </authorList>
    </citation>
    <scope>NUCLEOTIDE SEQUENCE [LARGE SCALE GENOMIC DNA]</scope>
    <source>
        <strain evidence="2 3">Nara gc5</strain>
    </source>
</reference>
<comment type="caution">
    <text evidence="2">The sequence shown here is derived from an EMBL/GenBank/DDBJ whole genome shotgun (WGS) entry which is preliminary data.</text>
</comment>
<organism evidence="2 3">
    <name type="scientific">Colletotrichum fructicola (strain Nara gc5)</name>
    <name type="common">Anthracnose fungus</name>
    <name type="synonym">Colletotrichum gloeosporioides (strain Nara gc5)</name>
    <dbReference type="NCBI Taxonomy" id="1213859"/>
    <lineage>
        <taxon>Eukaryota</taxon>
        <taxon>Fungi</taxon>
        <taxon>Dikarya</taxon>
        <taxon>Ascomycota</taxon>
        <taxon>Pezizomycotina</taxon>
        <taxon>Sordariomycetes</taxon>
        <taxon>Hypocreomycetidae</taxon>
        <taxon>Glomerellales</taxon>
        <taxon>Glomerellaceae</taxon>
        <taxon>Colletotrichum</taxon>
        <taxon>Colletotrichum gloeosporioides species complex</taxon>
    </lineage>
</organism>
<dbReference type="RefSeq" id="XP_066009043.1">
    <property type="nucleotide sequence ID" value="XM_066151582.1"/>
</dbReference>